<evidence type="ECO:0000313" key="2">
    <source>
        <dbReference type="EMBL" id="CAH3034684.1"/>
    </source>
</evidence>
<organism evidence="2 3">
    <name type="scientific">Porites lobata</name>
    <dbReference type="NCBI Taxonomy" id="104759"/>
    <lineage>
        <taxon>Eukaryota</taxon>
        <taxon>Metazoa</taxon>
        <taxon>Cnidaria</taxon>
        <taxon>Anthozoa</taxon>
        <taxon>Hexacorallia</taxon>
        <taxon>Scleractinia</taxon>
        <taxon>Fungiina</taxon>
        <taxon>Poritidae</taxon>
        <taxon>Porites</taxon>
    </lineage>
</organism>
<accession>A0ABN8MRY9</accession>
<comment type="caution">
    <text evidence="2">The sequence shown here is derived from an EMBL/GenBank/DDBJ whole genome shotgun (WGS) entry which is preliminary data.</text>
</comment>
<dbReference type="InterPro" id="IPR000082">
    <property type="entry name" value="SEA_dom"/>
</dbReference>
<dbReference type="Gene3D" id="3.30.70.960">
    <property type="entry name" value="SEA domain"/>
    <property type="match status" value="1"/>
</dbReference>
<gene>
    <name evidence="2" type="ORF">PLOB_00025173</name>
</gene>
<dbReference type="Pfam" id="PF01390">
    <property type="entry name" value="SEA"/>
    <property type="match status" value="1"/>
</dbReference>
<proteinExistence type="predicted"/>
<dbReference type="SUPFAM" id="SSF82671">
    <property type="entry name" value="SEA domain"/>
    <property type="match status" value="1"/>
</dbReference>
<dbReference type="EMBL" id="CALNXK010000003">
    <property type="protein sequence ID" value="CAH3034684.1"/>
    <property type="molecule type" value="Genomic_DNA"/>
</dbReference>
<sequence length="273" mass="30254">MLQDKSVARFYCPFHRTPVAFVDDEYWLSINPGGEVNPPKYLYEYSILYYFNVLGSVYNLTLKLTNATYTDDLANPHSAKFIKLRTDFEVGIMQVYDGYKPFVGVTTLRFSKAPDGKSIVHFCVEFTTNGTHLPNLTKAITLGKLGKLTPVSVAPKLDQAACYKEPAPPVCPIPCPSACAPSCYDTCCQQGYPMGYQQPYYMPPPPPVPVPVPVAGTCPNSCPNTCAPVGCTPACCNTVYNPAPYQYGKRHHAPRPVKGAKKHHIFHKLHRKN</sequence>
<protein>
    <recommendedName>
        <fullName evidence="1">SEA domain-containing protein</fullName>
    </recommendedName>
</protein>
<reference evidence="2 3" key="1">
    <citation type="submission" date="2022-05" db="EMBL/GenBank/DDBJ databases">
        <authorList>
            <consortium name="Genoscope - CEA"/>
            <person name="William W."/>
        </authorList>
    </citation>
    <scope>NUCLEOTIDE SEQUENCE [LARGE SCALE GENOMIC DNA]</scope>
</reference>
<keyword evidence="3" id="KW-1185">Reference proteome</keyword>
<dbReference type="InterPro" id="IPR036364">
    <property type="entry name" value="SEA_dom_sf"/>
</dbReference>
<dbReference type="Proteomes" id="UP001159405">
    <property type="component" value="Unassembled WGS sequence"/>
</dbReference>
<evidence type="ECO:0000259" key="1">
    <source>
        <dbReference type="PROSITE" id="PS50024"/>
    </source>
</evidence>
<feature type="domain" description="SEA" evidence="1">
    <location>
        <begin position="54"/>
        <end position="169"/>
    </location>
</feature>
<evidence type="ECO:0000313" key="3">
    <source>
        <dbReference type="Proteomes" id="UP001159405"/>
    </source>
</evidence>
<name>A0ABN8MRY9_9CNID</name>
<dbReference type="PROSITE" id="PS50024">
    <property type="entry name" value="SEA"/>
    <property type="match status" value="1"/>
</dbReference>